<dbReference type="InterPro" id="IPR036322">
    <property type="entry name" value="WD40_repeat_dom_sf"/>
</dbReference>
<protein>
    <submittedName>
        <fullName evidence="6">Protein kinase</fullName>
    </submittedName>
</protein>
<dbReference type="SUPFAM" id="SSF56112">
    <property type="entry name" value="Protein kinase-like (PK-like)"/>
    <property type="match status" value="1"/>
</dbReference>
<evidence type="ECO:0000256" key="4">
    <source>
        <dbReference type="SAM" id="Phobius"/>
    </source>
</evidence>
<dbReference type="SMART" id="SM00564">
    <property type="entry name" value="PQQ"/>
    <property type="match status" value="6"/>
</dbReference>
<reference evidence="6 7" key="1">
    <citation type="submission" date="2018-06" db="EMBL/GenBank/DDBJ databases">
        <title>Comparative genomics of Brasilonema spp. strains.</title>
        <authorList>
            <person name="Alvarenga D.O."/>
            <person name="Fiore M.F."/>
            <person name="Varani A.M."/>
        </authorList>
    </citation>
    <scope>NUCLEOTIDE SEQUENCE [LARGE SCALE GENOMIC DNA]</scope>
    <source>
        <strain evidence="6 7">CENA114</strain>
    </source>
</reference>
<dbReference type="NCBIfam" id="NF045510">
    <property type="entry name" value="4Cys_prefix_kin"/>
    <property type="match status" value="1"/>
</dbReference>
<dbReference type="EMBL" id="CP030118">
    <property type="protein sequence ID" value="QDL08628.1"/>
    <property type="molecule type" value="Genomic_DNA"/>
</dbReference>
<dbReference type="InterPro" id="IPR015943">
    <property type="entry name" value="WD40/YVTN_repeat-like_dom_sf"/>
</dbReference>
<dbReference type="PROSITE" id="PS50011">
    <property type="entry name" value="PROTEIN_KINASE_DOM"/>
    <property type="match status" value="1"/>
</dbReference>
<dbReference type="KEGG" id="bsen:DP114_12655"/>
<dbReference type="Proteomes" id="UP000503129">
    <property type="component" value="Chromosome"/>
</dbReference>
<organism evidence="6 7">
    <name type="scientific">Brasilonema sennae CENA114</name>
    <dbReference type="NCBI Taxonomy" id="415709"/>
    <lineage>
        <taxon>Bacteria</taxon>
        <taxon>Bacillati</taxon>
        <taxon>Cyanobacteriota</taxon>
        <taxon>Cyanophyceae</taxon>
        <taxon>Nostocales</taxon>
        <taxon>Scytonemataceae</taxon>
        <taxon>Brasilonema</taxon>
        <taxon>Bromeliae group (in: Brasilonema)</taxon>
    </lineage>
</organism>
<evidence type="ECO:0000313" key="7">
    <source>
        <dbReference type="Proteomes" id="UP000503129"/>
    </source>
</evidence>
<dbReference type="Pfam" id="PF25173">
    <property type="entry name" value="Beta-prop_WDR3_1st"/>
    <property type="match status" value="1"/>
</dbReference>
<dbReference type="PROSITE" id="PS00678">
    <property type="entry name" value="WD_REPEATS_1"/>
    <property type="match status" value="5"/>
</dbReference>
<dbReference type="CDD" id="cd00200">
    <property type="entry name" value="WD40"/>
    <property type="match status" value="1"/>
</dbReference>
<keyword evidence="4" id="KW-0472">Membrane</keyword>
<dbReference type="Gene3D" id="3.30.200.20">
    <property type="entry name" value="Phosphorylase Kinase, domain 1"/>
    <property type="match status" value="1"/>
</dbReference>
<dbReference type="GO" id="GO:0097361">
    <property type="term" value="C:cytosolic [4Fe-4S] assembly targeting complex"/>
    <property type="evidence" value="ECO:0007669"/>
    <property type="project" value="TreeGrafter"/>
</dbReference>
<dbReference type="InterPro" id="IPR018391">
    <property type="entry name" value="PQQ_b-propeller_rpt"/>
</dbReference>
<proteinExistence type="predicted"/>
<dbReference type="Pfam" id="PF00400">
    <property type="entry name" value="WD40"/>
    <property type="match status" value="2"/>
</dbReference>
<dbReference type="PROSITE" id="PS50294">
    <property type="entry name" value="WD_REPEATS_REGION"/>
    <property type="match status" value="6"/>
</dbReference>
<dbReference type="PRINTS" id="PR00320">
    <property type="entry name" value="GPROTEINBRPT"/>
</dbReference>
<dbReference type="AlphaFoldDB" id="A0A856MD49"/>
<dbReference type="GO" id="GO:0005524">
    <property type="term" value="F:ATP binding"/>
    <property type="evidence" value="ECO:0007669"/>
    <property type="project" value="InterPro"/>
</dbReference>
<dbReference type="SMART" id="SM00320">
    <property type="entry name" value="WD40"/>
    <property type="match status" value="7"/>
</dbReference>
<evidence type="ECO:0000313" key="6">
    <source>
        <dbReference type="EMBL" id="QDL08628.1"/>
    </source>
</evidence>
<dbReference type="GO" id="GO:0016226">
    <property type="term" value="P:iron-sulfur cluster assembly"/>
    <property type="evidence" value="ECO:0007669"/>
    <property type="project" value="TreeGrafter"/>
</dbReference>
<feature type="repeat" description="WD" evidence="3">
    <location>
        <begin position="534"/>
        <end position="575"/>
    </location>
</feature>
<accession>A0A856MD49</accession>
<dbReference type="InterPro" id="IPR000719">
    <property type="entry name" value="Prot_kinase_dom"/>
</dbReference>
<keyword evidence="7" id="KW-1185">Reference proteome</keyword>
<evidence type="ECO:0000256" key="1">
    <source>
        <dbReference type="ARBA" id="ARBA00022574"/>
    </source>
</evidence>
<feature type="repeat" description="WD" evidence="3">
    <location>
        <begin position="450"/>
        <end position="491"/>
    </location>
</feature>
<feature type="repeat" description="WD" evidence="3">
    <location>
        <begin position="492"/>
        <end position="533"/>
    </location>
</feature>
<gene>
    <name evidence="6" type="ORF">DP114_12655</name>
</gene>
<feature type="transmembrane region" description="Helical" evidence="4">
    <location>
        <begin position="310"/>
        <end position="330"/>
    </location>
</feature>
<dbReference type="InterPro" id="IPR011009">
    <property type="entry name" value="Kinase-like_dom_sf"/>
</dbReference>
<dbReference type="PANTHER" id="PTHR19920:SF0">
    <property type="entry name" value="CYTOSOLIC IRON-SULFUR PROTEIN ASSEMBLY PROTEIN CIAO1-RELATED"/>
    <property type="match status" value="1"/>
</dbReference>
<keyword evidence="6" id="KW-0808">Transferase</keyword>
<dbReference type="InterPro" id="IPR020472">
    <property type="entry name" value="WD40_PAC1"/>
</dbReference>
<dbReference type="SMART" id="SM00220">
    <property type="entry name" value="S_TKc"/>
    <property type="match status" value="1"/>
</dbReference>
<dbReference type="CDD" id="cd14014">
    <property type="entry name" value="STKc_PknB_like"/>
    <property type="match status" value="1"/>
</dbReference>
<feature type="domain" description="Protein kinase" evidence="5">
    <location>
        <begin position="37"/>
        <end position="302"/>
    </location>
</feature>
<dbReference type="GO" id="GO:0004672">
    <property type="term" value="F:protein kinase activity"/>
    <property type="evidence" value="ECO:0007669"/>
    <property type="project" value="InterPro"/>
</dbReference>
<feature type="repeat" description="WD" evidence="3">
    <location>
        <begin position="576"/>
        <end position="617"/>
    </location>
</feature>
<evidence type="ECO:0000259" key="5">
    <source>
        <dbReference type="PROSITE" id="PS50011"/>
    </source>
</evidence>
<dbReference type="Pfam" id="PF00069">
    <property type="entry name" value="Pkinase"/>
    <property type="match status" value="1"/>
</dbReference>
<keyword evidence="1 3" id="KW-0853">WD repeat</keyword>
<keyword evidence="2" id="KW-0677">Repeat</keyword>
<evidence type="ECO:0000256" key="2">
    <source>
        <dbReference type="ARBA" id="ARBA00022737"/>
    </source>
</evidence>
<feature type="repeat" description="WD" evidence="3">
    <location>
        <begin position="618"/>
        <end position="653"/>
    </location>
</feature>
<dbReference type="RefSeq" id="WP_171976230.1">
    <property type="nucleotide sequence ID" value="NZ_CAWOXK010000001.1"/>
</dbReference>
<dbReference type="PROSITE" id="PS50082">
    <property type="entry name" value="WD_REPEATS_2"/>
    <property type="match status" value="7"/>
</dbReference>
<feature type="repeat" description="WD" evidence="3">
    <location>
        <begin position="408"/>
        <end position="449"/>
    </location>
</feature>
<name>A0A856MD49_9CYAN</name>
<dbReference type="SUPFAM" id="SSF50978">
    <property type="entry name" value="WD40 repeat-like"/>
    <property type="match status" value="1"/>
</dbReference>
<dbReference type="Gene3D" id="2.130.10.10">
    <property type="entry name" value="YVTN repeat-like/Quinoprotein amine dehydrogenase"/>
    <property type="match status" value="3"/>
</dbReference>
<sequence length="653" mass="71129">MSLCINPTCPKPNHPENTNNRLCQSCGSHLLLEKRYRVLRLLSDSSGFGKIYEAYEGSTPKILKVLKEHLNHQPKAVELFQQEAQVLEKLIDPGIPKVDGYFQYQTNNGLLLHCLVMEKIDGVNLKQWLQQHHNNPISQKQAIAWLKQLAEILQMVHGKQWFHRDIKPANVMLTSNGQLVLIDFGTARDATHTYLAKLGVGHQITALVSFGYTPLEQKNGQAVPQSDFFALGRTFVHLLTGQPPADFWDAHDNVLLNWRNSTSGISPLLLDFIDHLMAREPGKRPLNTQVLLQRLGEIEQKLGKRSNKNLLVAVAVAALLLLGGGVGYLASKIGQSPPSPILTTSPAAKIQNPLANLSLAQTLTGHSNAIWVDHCIAISRDNSTVASGSYDKTIKIWNLADGSLIRTLTGHSDSVYSVAISQDGQTLVSGSKDKTIKIWNLADGSLIRTLSGHSNYVNAVAISPDGQTLVSGSDDKTIKIWNLADGKLIRTLTGHSSYVNSVAISPDGQTLVSGSKDKTIKIWNLADGSLMRTLTGHSDSVSSVPISPDGQTLVSGSWDKTIKIWNLADGSLMRTLTGHSDSVYSVAISPDGKTLVSGSDDKTIKIWNFADGSLMRTLTGHSDFVHSVAISPDGQTLVSGSKDKTIKIWRASR</sequence>
<dbReference type="PANTHER" id="PTHR19920">
    <property type="entry name" value="WD40 PROTEIN CIAO1"/>
    <property type="match status" value="1"/>
</dbReference>
<keyword evidence="4" id="KW-0812">Transmembrane</keyword>
<keyword evidence="4" id="KW-1133">Transmembrane helix</keyword>
<dbReference type="InterPro" id="IPR001680">
    <property type="entry name" value="WD40_rpt"/>
</dbReference>
<feature type="repeat" description="WD" evidence="3">
    <location>
        <begin position="376"/>
        <end position="407"/>
    </location>
</feature>
<dbReference type="Gene3D" id="1.10.510.10">
    <property type="entry name" value="Transferase(Phosphotransferase) domain 1"/>
    <property type="match status" value="1"/>
</dbReference>
<keyword evidence="6" id="KW-0418">Kinase</keyword>
<dbReference type="InterPro" id="IPR019775">
    <property type="entry name" value="WD40_repeat_CS"/>
</dbReference>
<evidence type="ECO:0000256" key="3">
    <source>
        <dbReference type="PROSITE-ProRule" id="PRU00221"/>
    </source>
</evidence>